<dbReference type="EMBL" id="FMCQ01000005">
    <property type="protein sequence ID" value="SCE95454.1"/>
    <property type="molecule type" value="Genomic_DNA"/>
</dbReference>
<dbReference type="Proteomes" id="UP000199405">
    <property type="component" value="Unassembled WGS sequence"/>
</dbReference>
<organism evidence="2 5">
    <name type="scientific">Micromonospora tulbaghiae</name>
    <dbReference type="NCBI Taxonomy" id="479978"/>
    <lineage>
        <taxon>Bacteria</taxon>
        <taxon>Bacillati</taxon>
        <taxon>Actinomycetota</taxon>
        <taxon>Actinomycetes</taxon>
        <taxon>Micromonosporales</taxon>
        <taxon>Micromonosporaceae</taxon>
        <taxon>Micromonospora</taxon>
    </lineage>
</organism>
<evidence type="ECO:0000256" key="1">
    <source>
        <dbReference type="SAM" id="Phobius"/>
    </source>
</evidence>
<name>A0AAW4JL79_9ACTN</name>
<keyword evidence="1" id="KW-0812">Transmembrane</keyword>
<proteinExistence type="predicted"/>
<comment type="caution">
    <text evidence="2">The sequence shown here is derived from an EMBL/GenBank/DDBJ whole genome shotgun (WGS) entry which is preliminary data.</text>
</comment>
<keyword evidence="4" id="KW-1185">Reference proteome</keyword>
<dbReference type="Proteomes" id="UP000669887">
    <property type="component" value="Unassembled WGS sequence"/>
</dbReference>
<evidence type="ECO:0000313" key="2">
    <source>
        <dbReference type="EMBL" id="MBO4139546.1"/>
    </source>
</evidence>
<sequence>MNRLWTPAWIVRHVAMVVLVAGCLGMGWWQVTRAAGGNAISFGYAIEWPVFAGFVIFVWWREVRQTLRAADPAAAEDTAPSAGAAPSVTVPATPAVRRPVRVVRVPAAPADGADDAELAAYNSYLSWLNANPGARPGDYPG</sequence>
<evidence type="ECO:0008006" key="6">
    <source>
        <dbReference type="Google" id="ProtNLM"/>
    </source>
</evidence>
<dbReference type="PROSITE" id="PS51257">
    <property type="entry name" value="PROKAR_LIPOPROTEIN"/>
    <property type="match status" value="1"/>
</dbReference>
<reference evidence="2" key="2">
    <citation type="submission" date="2021-03" db="EMBL/GenBank/DDBJ databases">
        <title>X isolated from Micromonospora tulbaghiae.</title>
        <authorList>
            <person name="Stennett H.L."/>
        </authorList>
    </citation>
    <scope>NUCLEOTIDE SEQUENCE</scope>
    <source>
        <strain evidence="2">28M1-20</strain>
    </source>
</reference>
<protein>
    <recommendedName>
        <fullName evidence="6">DNA-binding transcriptional regulator of glucitol operon</fullName>
    </recommendedName>
</protein>
<dbReference type="EMBL" id="JAGFVQ010000006">
    <property type="protein sequence ID" value="MBO4139546.1"/>
    <property type="molecule type" value="Genomic_DNA"/>
</dbReference>
<gene>
    <name evidence="3" type="ORF">GA0070562_4489</name>
    <name evidence="2" type="ORF">J5U46_05165</name>
</gene>
<reference evidence="3 4" key="1">
    <citation type="submission" date="2016-06" db="EMBL/GenBank/DDBJ databases">
        <authorList>
            <person name="Varghese N."/>
            <person name="Submissions Spin"/>
        </authorList>
    </citation>
    <scope>NUCLEOTIDE SEQUENCE [LARGE SCALE GENOMIC DNA]</scope>
    <source>
        <strain evidence="3 4">DSM 45142</strain>
    </source>
</reference>
<evidence type="ECO:0000313" key="4">
    <source>
        <dbReference type="Proteomes" id="UP000199405"/>
    </source>
</evidence>
<dbReference type="AlphaFoldDB" id="A0AAW4JL79"/>
<feature type="transmembrane region" description="Helical" evidence="1">
    <location>
        <begin position="9"/>
        <end position="29"/>
    </location>
</feature>
<keyword evidence="1" id="KW-0472">Membrane</keyword>
<feature type="transmembrane region" description="Helical" evidence="1">
    <location>
        <begin position="41"/>
        <end position="60"/>
    </location>
</feature>
<dbReference type="RefSeq" id="WP_175438776.1">
    <property type="nucleotide sequence ID" value="NZ_FMCQ01000005.1"/>
</dbReference>
<evidence type="ECO:0000313" key="5">
    <source>
        <dbReference type="Proteomes" id="UP000669887"/>
    </source>
</evidence>
<keyword evidence="1" id="KW-1133">Transmembrane helix</keyword>
<dbReference type="GeneID" id="93471225"/>
<evidence type="ECO:0000313" key="3">
    <source>
        <dbReference type="EMBL" id="SCE95454.1"/>
    </source>
</evidence>
<accession>A0AAW4JL79</accession>